<dbReference type="CDD" id="cd07525">
    <property type="entry name" value="HAD_like"/>
    <property type="match status" value="1"/>
</dbReference>
<reference evidence="1 2" key="1">
    <citation type="submission" date="2016-10" db="EMBL/GenBank/DDBJ databases">
        <authorList>
            <person name="de Groot N.N."/>
        </authorList>
    </citation>
    <scope>NUCLEOTIDE SEQUENCE [LARGE SCALE GENOMIC DNA]</scope>
    <source>
        <strain evidence="1 2">ATCC 35022</strain>
    </source>
</reference>
<dbReference type="AlphaFoldDB" id="A0A1G6C594"/>
<dbReference type="Pfam" id="PF13344">
    <property type="entry name" value="Hydrolase_6"/>
    <property type="match status" value="1"/>
</dbReference>
<sequence>MSNSIHPPRIGGLSDIAADYQFVLCDAWGVIHNGVKAYTAAVDALRAFRESGKTVLIITNAPRPKASVLKQFTGFGVDHAAFDDVVTSGGAARDFLAARPGIRVFHLGAERDHGVYEGLDVVQSTEDEAEIISCTGLFDDKTETPDDYADAFLRWRDLGLPLLCANPDKVVERGHEMVWCAGAMAERYASVGGETIILGKPHRPIYETAMARFAELAGGPVDKGSILAIGDAVETDLRGANDFGLDVLFVTAGIHADVFGAREEPDGDKVAAFLAEAGIGARAFIPHLTW</sequence>
<gene>
    <name evidence="1" type="ORF">SAMN02982931_02066</name>
</gene>
<dbReference type="NCBIfam" id="TIGR01460">
    <property type="entry name" value="HAD-SF-IIA"/>
    <property type="match status" value="1"/>
</dbReference>
<organism evidence="1 2">
    <name type="scientific">Bauldia litoralis</name>
    <dbReference type="NCBI Taxonomy" id="665467"/>
    <lineage>
        <taxon>Bacteria</taxon>
        <taxon>Pseudomonadati</taxon>
        <taxon>Pseudomonadota</taxon>
        <taxon>Alphaproteobacteria</taxon>
        <taxon>Hyphomicrobiales</taxon>
        <taxon>Kaistiaceae</taxon>
        <taxon>Bauldia</taxon>
    </lineage>
</organism>
<dbReference type="InterPro" id="IPR006356">
    <property type="entry name" value="HAD-SF_hydro_IIA_hyp3"/>
</dbReference>
<evidence type="ECO:0000313" key="2">
    <source>
        <dbReference type="Proteomes" id="UP000199071"/>
    </source>
</evidence>
<dbReference type="InterPro" id="IPR006357">
    <property type="entry name" value="HAD-SF_hydro_IIA"/>
</dbReference>
<dbReference type="Pfam" id="PF13242">
    <property type="entry name" value="Hydrolase_like"/>
    <property type="match status" value="1"/>
</dbReference>
<accession>A0A1G6C594</accession>
<keyword evidence="2" id="KW-1185">Reference proteome</keyword>
<dbReference type="GO" id="GO:0005737">
    <property type="term" value="C:cytoplasm"/>
    <property type="evidence" value="ECO:0007669"/>
    <property type="project" value="TreeGrafter"/>
</dbReference>
<dbReference type="PANTHER" id="PTHR19288">
    <property type="entry name" value="4-NITROPHENYLPHOSPHATASE-RELATED"/>
    <property type="match status" value="1"/>
</dbReference>
<evidence type="ECO:0000313" key="1">
    <source>
        <dbReference type="EMBL" id="SDB27948.1"/>
    </source>
</evidence>
<dbReference type="EMBL" id="FMXQ01000004">
    <property type="protein sequence ID" value="SDB27948.1"/>
    <property type="molecule type" value="Genomic_DNA"/>
</dbReference>
<proteinExistence type="predicted"/>
<dbReference type="PANTHER" id="PTHR19288:SF90">
    <property type="entry name" value="OS08G0542600 PROTEIN"/>
    <property type="match status" value="1"/>
</dbReference>
<dbReference type="InterPro" id="IPR023214">
    <property type="entry name" value="HAD_sf"/>
</dbReference>
<dbReference type="Proteomes" id="UP000199071">
    <property type="component" value="Unassembled WGS sequence"/>
</dbReference>
<dbReference type="NCBIfam" id="TIGR01459">
    <property type="entry name" value="HAD-SF-IIA-hyp4"/>
    <property type="match status" value="1"/>
</dbReference>
<dbReference type="RefSeq" id="WP_090876365.1">
    <property type="nucleotide sequence ID" value="NZ_FMXQ01000004.1"/>
</dbReference>
<dbReference type="Gene3D" id="3.40.50.1000">
    <property type="entry name" value="HAD superfamily/HAD-like"/>
    <property type="match status" value="2"/>
</dbReference>
<dbReference type="STRING" id="665467.SAMN02982931_02066"/>
<keyword evidence="1" id="KW-0378">Hydrolase</keyword>
<name>A0A1G6C594_9HYPH</name>
<dbReference type="GO" id="GO:0016791">
    <property type="term" value="F:phosphatase activity"/>
    <property type="evidence" value="ECO:0007669"/>
    <property type="project" value="TreeGrafter"/>
</dbReference>
<dbReference type="OrthoDB" id="9791073at2"/>
<dbReference type="SUPFAM" id="SSF56784">
    <property type="entry name" value="HAD-like"/>
    <property type="match status" value="1"/>
</dbReference>
<dbReference type="InterPro" id="IPR036412">
    <property type="entry name" value="HAD-like_sf"/>
</dbReference>
<protein>
    <submittedName>
        <fullName evidence="1">HAD-superfamily class IIA hydrolase, TIGR01459</fullName>
    </submittedName>
</protein>